<dbReference type="HOGENOM" id="CLU_098452_0_2_1"/>
<keyword evidence="3" id="KW-0812">Transmembrane</keyword>
<evidence type="ECO:0000256" key="1">
    <source>
        <dbReference type="ARBA" id="ARBA00004141"/>
    </source>
</evidence>
<evidence type="ECO:0000256" key="5">
    <source>
        <dbReference type="ARBA" id="ARBA00023136"/>
    </source>
</evidence>
<dbReference type="Proteomes" id="UP000001514">
    <property type="component" value="Unassembled WGS sequence"/>
</dbReference>
<comment type="similarity">
    <text evidence="2 6">Belongs to the DP1 family.</text>
</comment>
<dbReference type="PANTHER" id="PTHR12300">
    <property type="entry name" value="HVA22-LIKE PROTEINS"/>
    <property type="match status" value="1"/>
</dbReference>
<evidence type="ECO:0000256" key="4">
    <source>
        <dbReference type="ARBA" id="ARBA00022989"/>
    </source>
</evidence>
<evidence type="ECO:0000256" key="6">
    <source>
        <dbReference type="RuleBase" id="RU362006"/>
    </source>
</evidence>
<protein>
    <recommendedName>
        <fullName evidence="6">HVA22-like protein</fullName>
    </recommendedName>
</protein>
<gene>
    <name evidence="7" type="ORF">SELMODRAFT_417586</name>
</gene>
<dbReference type="InParanoid" id="D8S2Y0"/>
<dbReference type="Pfam" id="PF03134">
    <property type="entry name" value="TB2_DP1_HVA22"/>
    <property type="match status" value="1"/>
</dbReference>
<dbReference type="AlphaFoldDB" id="D8S2Y0"/>
<dbReference type="KEGG" id="smo:SELMODRAFT_417586"/>
<evidence type="ECO:0000256" key="2">
    <source>
        <dbReference type="ARBA" id="ARBA00008573"/>
    </source>
</evidence>
<dbReference type="Gramene" id="EFJ21005">
    <property type="protein sequence ID" value="EFJ21005"/>
    <property type="gene ID" value="SELMODRAFT_417586"/>
</dbReference>
<dbReference type="eggNOG" id="KOG1725">
    <property type="taxonomic scope" value="Eukaryota"/>
</dbReference>
<organism evidence="8">
    <name type="scientific">Selaginella moellendorffii</name>
    <name type="common">Spikemoss</name>
    <dbReference type="NCBI Taxonomy" id="88036"/>
    <lineage>
        <taxon>Eukaryota</taxon>
        <taxon>Viridiplantae</taxon>
        <taxon>Streptophyta</taxon>
        <taxon>Embryophyta</taxon>
        <taxon>Tracheophyta</taxon>
        <taxon>Lycopodiopsida</taxon>
        <taxon>Selaginellales</taxon>
        <taxon>Selaginellaceae</taxon>
        <taxon>Selaginella</taxon>
    </lineage>
</organism>
<sequence length="182" mass="21298">MCCRRRASTTKIMSFIGMFLTQLQPLVRYASLQALESPFQEDDHPWLTYWSLYSSLSFVQTVLTLNFPWLPVPLLEMIKFVACCWLLFPPFQGARFIYLKHICGRNRLGEELKDEVRWENLEQATLDMMKPRTQEAAIKFIENNGQDTFEKLMQVAVKGAIKNKPKTPRNVVRIYLQKRGGF</sequence>
<keyword evidence="5" id="KW-0472">Membrane</keyword>
<accession>D8S2Y0</accession>
<reference evidence="7 8" key="1">
    <citation type="journal article" date="2011" name="Science">
        <title>The Selaginella genome identifies genetic changes associated with the evolution of vascular plants.</title>
        <authorList>
            <person name="Banks J.A."/>
            <person name="Nishiyama T."/>
            <person name="Hasebe M."/>
            <person name="Bowman J.L."/>
            <person name="Gribskov M."/>
            <person name="dePamphilis C."/>
            <person name="Albert V.A."/>
            <person name="Aono N."/>
            <person name="Aoyama T."/>
            <person name="Ambrose B.A."/>
            <person name="Ashton N.W."/>
            <person name="Axtell M.J."/>
            <person name="Barker E."/>
            <person name="Barker M.S."/>
            <person name="Bennetzen J.L."/>
            <person name="Bonawitz N.D."/>
            <person name="Chapple C."/>
            <person name="Cheng C."/>
            <person name="Correa L.G."/>
            <person name="Dacre M."/>
            <person name="DeBarry J."/>
            <person name="Dreyer I."/>
            <person name="Elias M."/>
            <person name="Engstrom E.M."/>
            <person name="Estelle M."/>
            <person name="Feng L."/>
            <person name="Finet C."/>
            <person name="Floyd S.K."/>
            <person name="Frommer W.B."/>
            <person name="Fujita T."/>
            <person name="Gramzow L."/>
            <person name="Gutensohn M."/>
            <person name="Harholt J."/>
            <person name="Hattori M."/>
            <person name="Heyl A."/>
            <person name="Hirai T."/>
            <person name="Hiwatashi Y."/>
            <person name="Ishikawa M."/>
            <person name="Iwata M."/>
            <person name="Karol K.G."/>
            <person name="Koehler B."/>
            <person name="Kolukisaoglu U."/>
            <person name="Kubo M."/>
            <person name="Kurata T."/>
            <person name="Lalonde S."/>
            <person name="Li K."/>
            <person name="Li Y."/>
            <person name="Litt A."/>
            <person name="Lyons E."/>
            <person name="Manning G."/>
            <person name="Maruyama T."/>
            <person name="Michael T.P."/>
            <person name="Mikami K."/>
            <person name="Miyazaki S."/>
            <person name="Morinaga S."/>
            <person name="Murata T."/>
            <person name="Mueller-Roeber B."/>
            <person name="Nelson D.R."/>
            <person name="Obara M."/>
            <person name="Oguri Y."/>
            <person name="Olmstead R.G."/>
            <person name="Onodera N."/>
            <person name="Petersen B.L."/>
            <person name="Pils B."/>
            <person name="Prigge M."/>
            <person name="Rensing S.A."/>
            <person name="Riano-Pachon D.M."/>
            <person name="Roberts A.W."/>
            <person name="Sato Y."/>
            <person name="Scheller H.V."/>
            <person name="Schulz B."/>
            <person name="Schulz C."/>
            <person name="Shakirov E.V."/>
            <person name="Shibagaki N."/>
            <person name="Shinohara N."/>
            <person name="Shippen D.E."/>
            <person name="Soerensen I."/>
            <person name="Sotooka R."/>
            <person name="Sugimoto N."/>
            <person name="Sugita M."/>
            <person name="Sumikawa N."/>
            <person name="Tanurdzic M."/>
            <person name="Theissen G."/>
            <person name="Ulvskov P."/>
            <person name="Wakazuki S."/>
            <person name="Weng J.K."/>
            <person name="Willats W.W."/>
            <person name="Wipf D."/>
            <person name="Wolf P.G."/>
            <person name="Yang L."/>
            <person name="Zimmer A.D."/>
            <person name="Zhu Q."/>
            <person name="Mitros T."/>
            <person name="Hellsten U."/>
            <person name="Loque D."/>
            <person name="Otillar R."/>
            <person name="Salamov A."/>
            <person name="Schmutz J."/>
            <person name="Shapiro H."/>
            <person name="Lindquist E."/>
            <person name="Lucas S."/>
            <person name="Rokhsar D."/>
            <person name="Grigoriev I.V."/>
        </authorList>
    </citation>
    <scope>NUCLEOTIDE SEQUENCE [LARGE SCALE GENOMIC DNA]</scope>
</reference>
<dbReference type="EMBL" id="GL377600">
    <property type="protein sequence ID" value="EFJ21005.1"/>
    <property type="molecule type" value="Genomic_DNA"/>
</dbReference>
<dbReference type="GO" id="GO:0016020">
    <property type="term" value="C:membrane"/>
    <property type="evidence" value="ECO:0007669"/>
    <property type="project" value="UniProtKB-SubCell"/>
</dbReference>
<dbReference type="InterPro" id="IPR004345">
    <property type="entry name" value="TB2_DP1_HVA22"/>
</dbReference>
<evidence type="ECO:0000256" key="3">
    <source>
        <dbReference type="ARBA" id="ARBA00022692"/>
    </source>
</evidence>
<keyword evidence="8" id="KW-1185">Reference proteome</keyword>
<dbReference type="PANTHER" id="PTHR12300:SF161">
    <property type="entry name" value="RECEPTOR EXPRESSION-ENHANCING PROTEIN"/>
    <property type="match status" value="1"/>
</dbReference>
<keyword evidence="4" id="KW-1133">Transmembrane helix</keyword>
<proteinExistence type="inferred from homology"/>
<name>D8S2Y0_SELML</name>
<evidence type="ECO:0000313" key="8">
    <source>
        <dbReference type="Proteomes" id="UP000001514"/>
    </source>
</evidence>
<evidence type="ECO:0000313" key="7">
    <source>
        <dbReference type="EMBL" id="EFJ21005.1"/>
    </source>
</evidence>
<comment type="subcellular location">
    <subcellularLocation>
        <location evidence="1 6">Membrane</location>
        <topology evidence="1 6">Multi-pass membrane protein</topology>
    </subcellularLocation>
</comment>